<evidence type="ECO:0000313" key="2">
    <source>
        <dbReference type="Proteomes" id="UP001162060"/>
    </source>
</evidence>
<organism evidence="1 2">
    <name type="scientific">Peronospora matthiolae</name>
    <dbReference type="NCBI Taxonomy" id="2874970"/>
    <lineage>
        <taxon>Eukaryota</taxon>
        <taxon>Sar</taxon>
        <taxon>Stramenopiles</taxon>
        <taxon>Oomycota</taxon>
        <taxon>Peronosporomycetes</taxon>
        <taxon>Peronosporales</taxon>
        <taxon>Peronosporaceae</taxon>
        <taxon>Peronospora</taxon>
    </lineage>
</organism>
<proteinExistence type="predicted"/>
<comment type="caution">
    <text evidence="1">The sequence shown here is derived from an EMBL/GenBank/DDBJ whole genome shotgun (WGS) entry which is preliminary data.</text>
</comment>
<evidence type="ECO:0000313" key="1">
    <source>
        <dbReference type="EMBL" id="CAK7934360.1"/>
    </source>
</evidence>
<gene>
    <name evidence="1" type="ORF">PM001_LOCUS19510</name>
</gene>
<protein>
    <submittedName>
        <fullName evidence="1">Uncharacterized protein</fullName>
    </submittedName>
</protein>
<dbReference type="Proteomes" id="UP001162060">
    <property type="component" value="Unassembled WGS sequence"/>
</dbReference>
<dbReference type="AlphaFoldDB" id="A0AAV1UIM3"/>
<accession>A0AAV1UIM3</accession>
<sequence length="77" mass="8480">MANGVSLQLTRCGSLRLNIIATGAAVTVTLTDVYLAPILAKNIISYENIERKGFALVCDEDKRSLTRRKALSLLTWQ</sequence>
<dbReference type="EMBL" id="CAKLBY020000207">
    <property type="protein sequence ID" value="CAK7934360.1"/>
    <property type="molecule type" value="Genomic_DNA"/>
</dbReference>
<reference evidence="1" key="1">
    <citation type="submission" date="2024-01" db="EMBL/GenBank/DDBJ databases">
        <authorList>
            <person name="Webb A."/>
        </authorList>
    </citation>
    <scope>NUCLEOTIDE SEQUENCE</scope>
    <source>
        <strain evidence="1">Pm1</strain>
    </source>
</reference>
<name>A0AAV1UIM3_9STRA</name>